<reference evidence="1 2" key="1">
    <citation type="submission" date="2019-07" db="EMBL/GenBank/DDBJ databases">
        <title>Whole genome shotgun sequence of Adhaeribacter aerolatus NBRC 106133.</title>
        <authorList>
            <person name="Hosoyama A."/>
            <person name="Uohara A."/>
            <person name="Ohji S."/>
            <person name="Ichikawa N."/>
        </authorList>
    </citation>
    <scope>NUCLEOTIDE SEQUENCE [LARGE SCALE GENOMIC DNA]</scope>
    <source>
        <strain evidence="1 2">NBRC 106133</strain>
    </source>
</reference>
<gene>
    <name evidence="1" type="ORF">AAE02nite_32780</name>
</gene>
<accession>A0A512B0X9</accession>
<name>A0A512B0X9_9BACT</name>
<dbReference type="AlphaFoldDB" id="A0A512B0X9"/>
<evidence type="ECO:0000313" key="1">
    <source>
        <dbReference type="EMBL" id="GEO05614.1"/>
    </source>
</evidence>
<protein>
    <submittedName>
        <fullName evidence="1">Uncharacterized protein</fullName>
    </submittedName>
</protein>
<dbReference type="EMBL" id="BJYS01000025">
    <property type="protein sequence ID" value="GEO05614.1"/>
    <property type="molecule type" value="Genomic_DNA"/>
</dbReference>
<organism evidence="1 2">
    <name type="scientific">Adhaeribacter aerolatus</name>
    <dbReference type="NCBI Taxonomy" id="670289"/>
    <lineage>
        <taxon>Bacteria</taxon>
        <taxon>Pseudomonadati</taxon>
        <taxon>Bacteroidota</taxon>
        <taxon>Cytophagia</taxon>
        <taxon>Cytophagales</taxon>
        <taxon>Hymenobacteraceae</taxon>
        <taxon>Adhaeribacter</taxon>
    </lineage>
</organism>
<evidence type="ECO:0000313" key="2">
    <source>
        <dbReference type="Proteomes" id="UP000321532"/>
    </source>
</evidence>
<proteinExistence type="predicted"/>
<keyword evidence="2" id="KW-1185">Reference proteome</keyword>
<sequence length="101" mass="11639">MYYSHTIEDNKIGLFTSFVKSLIEGRQEYKPVVNNVIEEAHALALGNKTLFNIDRDSYPIVVLLEENDPDFFKTVDSNKADEGVYQKVLNILTEQKSISYY</sequence>
<dbReference type="Proteomes" id="UP000321532">
    <property type="component" value="Unassembled WGS sequence"/>
</dbReference>
<comment type="caution">
    <text evidence="1">The sequence shown here is derived from an EMBL/GenBank/DDBJ whole genome shotgun (WGS) entry which is preliminary data.</text>
</comment>